<dbReference type="InterPro" id="IPR000222">
    <property type="entry name" value="PP2C_BS"/>
</dbReference>
<comment type="caution">
    <text evidence="12">The sequence shown here is derived from an EMBL/GenBank/DDBJ whole genome shotgun (WGS) entry which is preliminary data.</text>
</comment>
<evidence type="ECO:0000256" key="6">
    <source>
        <dbReference type="ARBA" id="ARBA00022842"/>
    </source>
</evidence>
<sequence length="354" mass="38770">MSHVTSDSGSKNNKRKLSNIMDDPNNIVADNINKSKEIERRYDDYRRKRKRPCKVAVVPTMESTTGETATASHGFISVIGRRRVMEDAIKVIPRFVAAEQQPCGYDFFAVYDGHGGMTVANACRDRLHLLLAEEVKEGRRNHGLDWCEAMCSCFMKMDSEIGVGGSCGDEVDGNTVGSTAAVVVVGKEEIVVANCGDSRAVLCSGGVAVPLSRDHKPDLPDERERIEAAGGRVIDWNGNRVLGVLATSRSIGDHCMKPFVISQPEINVYGRTKSDEFVVVASDGLWDVVSNNFVCEVVRSCLQGHMRRHNMKEDHNHTIKSYAAEAAAILAELAMAKGSKDNISVIVIQLNTNM</sequence>
<name>A0A396HM10_MEDTR</name>
<comment type="cofactor">
    <cofactor evidence="2">
        <name>Mg(2+)</name>
        <dbReference type="ChEBI" id="CHEBI:18420"/>
    </cofactor>
</comment>
<organism evidence="12 13">
    <name type="scientific">Medicago truncatula</name>
    <name type="common">Barrel medic</name>
    <name type="synonym">Medicago tribuloides</name>
    <dbReference type="NCBI Taxonomy" id="3880"/>
    <lineage>
        <taxon>Eukaryota</taxon>
        <taxon>Viridiplantae</taxon>
        <taxon>Streptophyta</taxon>
        <taxon>Embryophyta</taxon>
        <taxon>Tracheophyta</taxon>
        <taxon>Spermatophyta</taxon>
        <taxon>Magnoliopsida</taxon>
        <taxon>eudicotyledons</taxon>
        <taxon>Gunneridae</taxon>
        <taxon>Pentapetalae</taxon>
        <taxon>rosids</taxon>
        <taxon>fabids</taxon>
        <taxon>Fabales</taxon>
        <taxon>Fabaceae</taxon>
        <taxon>Papilionoideae</taxon>
        <taxon>50 kb inversion clade</taxon>
        <taxon>NPAAA clade</taxon>
        <taxon>Hologalegina</taxon>
        <taxon>IRL clade</taxon>
        <taxon>Trifolieae</taxon>
        <taxon>Medicago</taxon>
    </lineage>
</organism>
<dbReference type="OrthoDB" id="10264738at2759"/>
<dbReference type="PROSITE" id="PS51746">
    <property type="entry name" value="PPM_2"/>
    <property type="match status" value="1"/>
</dbReference>
<dbReference type="SMART" id="SM00332">
    <property type="entry name" value="PP2Cc"/>
    <property type="match status" value="1"/>
</dbReference>
<comment type="similarity">
    <text evidence="9">Belongs to the PP2C family.</text>
</comment>
<proteinExistence type="inferred from homology"/>
<dbReference type="EMBL" id="PSQE01000005">
    <property type="protein sequence ID" value="RHN53521.1"/>
    <property type="molecule type" value="Genomic_DNA"/>
</dbReference>
<evidence type="ECO:0000256" key="10">
    <source>
        <dbReference type="SAM" id="MobiDB-lite"/>
    </source>
</evidence>
<dbReference type="InterPro" id="IPR001932">
    <property type="entry name" value="PPM-type_phosphatase-like_dom"/>
</dbReference>
<keyword evidence="6" id="KW-0460">Magnesium</keyword>
<protein>
    <recommendedName>
        <fullName evidence="3">protein-serine/threonine phosphatase</fullName>
        <ecNumber evidence="3">3.1.3.16</ecNumber>
    </recommendedName>
</protein>
<dbReference type="Gene3D" id="3.60.40.10">
    <property type="entry name" value="PPM-type phosphatase domain"/>
    <property type="match status" value="1"/>
</dbReference>
<accession>A0A396HM10</accession>
<feature type="domain" description="PPM-type phosphatase" evidence="11">
    <location>
        <begin position="72"/>
        <end position="350"/>
    </location>
</feature>
<evidence type="ECO:0000313" key="13">
    <source>
        <dbReference type="Proteomes" id="UP000265566"/>
    </source>
</evidence>
<dbReference type="OMA" id="DHCLKPF"/>
<evidence type="ECO:0000256" key="8">
    <source>
        <dbReference type="ARBA" id="ARBA00023211"/>
    </source>
</evidence>
<dbReference type="FunFam" id="3.60.40.10:FF:000041">
    <property type="entry name" value="Protein phosphatase 2C 51"/>
    <property type="match status" value="1"/>
</dbReference>
<keyword evidence="8" id="KW-0464">Manganese</keyword>
<evidence type="ECO:0000256" key="3">
    <source>
        <dbReference type="ARBA" id="ARBA00013081"/>
    </source>
</evidence>
<evidence type="ECO:0000256" key="5">
    <source>
        <dbReference type="ARBA" id="ARBA00022801"/>
    </source>
</evidence>
<feature type="compositionally biased region" description="Polar residues" evidence="10">
    <location>
        <begin position="1"/>
        <end position="11"/>
    </location>
</feature>
<dbReference type="AlphaFoldDB" id="A0A396HM10"/>
<dbReference type="SUPFAM" id="SSF81606">
    <property type="entry name" value="PP2C-like"/>
    <property type="match status" value="1"/>
</dbReference>
<comment type="cofactor">
    <cofactor evidence="1">
        <name>Mn(2+)</name>
        <dbReference type="ChEBI" id="CHEBI:29035"/>
    </cofactor>
</comment>
<evidence type="ECO:0000256" key="4">
    <source>
        <dbReference type="ARBA" id="ARBA00022723"/>
    </source>
</evidence>
<dbReference type="CDD" id="cd00143">
    <property type="entry name" value="PP2Cc"/>
    <property type="match status" value="1"/>
</dbReference>
<dbReference type="InterPro" id="IPR015655">
    <property type="entry name" value="PP2C"/>
</dbReference>
<keyword evidence="4" id="KW-0479">Metal-binding</keyword>
<dbReference type="InterPro" id="IPR036457">
    <property type="entry name" value="PPM-type-like_dom_sf"/>
</dbReference>
<dbReference type="Gramene" id="rna28436">
    <property type="protein sequence ID" value="RHN53521.1"/>
    <property type="gene ID" value="gene28436"/>
</dbReference>
<evidence type="ECO:0000259" key="11">
    <source>
        <dbReference type="PROSITE" id="PS51746"/>
    </source>
</evidence>
<dbReference type="Proteomes" id="UP000265566">
    <property type="component" value="Chromosome 5"/>
</dbReference>
<evidence type="ECO:0000256" key="2">
    <source>
        <dbReference type="ARBA" id="ARBA00001946"/>
    </source>
</evidence>
<evidence type="ECO:0000256" key="7">
    <source>
        <dbReference type="ARBA" id="ARBA00022912"/>
    </source>
</evidence>
<keyword evidence="7 9" id="KW-0904">Protein phosphatase</keyword>
<dbReference type="GO" id="GO:0004722">
    <property type="term" value="F:protein serine/threonine phosphatase activity"/>
    <property type="evidence" value="ECO:0007669"/>
    <property type="project" value="UniProtKB-EC"/>
</dbReference>
<reference evidence="13" key="1">
    <citation type="journal article" date="2018" name="Nat. Plants">
        <title>Whole-genome landscape of Medicago truncatula symbiotic genes.</title>
        <authorList>
            <person name="Pecrix Y."/>
            <person name="Staton S.E."/>
            <person name="Sallet E."/>
            <person name="Lelandais-Briere C."/>
            <person name="Moreau S."/>
            <person name="Carrere S."/>
            <person name="Blein T."/>
            <person name="Jardinaud M.F."/>
            <person name="Latrasse D."/>
            <person name="Zouine M."/>
            <person name="Zahm M."/>
            <person name="Kreplak J."/>
            <person name="Mayjonade B."/>
            <person name="Satge C."/>
            <person name="Perez M."/>
            <person name="Cauet S."/>
            <person name="Marande W."/>
            <person name="Chantry-Darmon C."/>
            <person name="Lopez-Roques C."/>
            <person name="Bouchez O."/>
            <person name="Berard A."/>
            <person name="Debelle F."/>
            <person name="Munos S."/>
            <person name="Bendahmane A."/>
            <person name="Berges H."/>
            <person name="Niebel A."/>
            <person name="Buitink J."/>
            <person name="Frugier F."/>
            <person name="Benhamed M."/>
            <person name="Crespi M."/>
            <person name="Gouzy J."/>
            <person name="Gamas P."/>
        </authorList>
    </citation>
    <scope>NUCLEOTIDE SEQUENCE [LARGE SCALE GENOMIC DNA]</scope>
    <source>
        <strain evidence="13">cv. Jemalong A17</strain>
    </source>
</reference>
<gene>
    <name evidence="12" type="ORF">MtrunA17_Chr5g0396731</name>
</gene>
<dbReference type="EC" id="3.1.3.16" evidence="3"/>
<dbReference type="PANTHER" id="PTHR47992">
    <property type="entry name" value="PROTEIN PHOSPHATASE"/>
    <property type="match status" value="1"/>
</dbReference>
<evidence type="ECO:0000313" key="12">
    <source>
        <dbReference type="EMBL" id="RHN53521.1"/>
    </source>
</evidence>
<feature type="region of interest" description="Disordered" evidence="10">
    <location>
        <begin position="1"/>
        <end position="26"/>
    </location>
</feature>
<evidence type="ECO:0000256" key="1">
    <source>
        <dbReference type="ARBA" id="ARBA00001936"/>
    </source>
</evidence>
<evidence type="ECO:0000256" key="9">
    <source>
        <dbReference type="RuleBase" id="RU003465"/>
    </source>
</evidence>
<dbReference type="PROSITE" id="PS01032">
    <property type="entry name" value="PPM_1"/>
    <property type="match status" value="1"/>
</dbReference>
<dbReference type="GO" id="GO:0046872">
    <property type="term" value="F:metal ion binding"/>
    <property type="evidence" value="ECO:0007669"/>
    <property type="project" value="UniProtKB-KW"/>
</dbReference>
<dbReference type="Pfam" id="PF00481">
    <property type="entry name" value="PP2C"/>
    <property type="match status" value="1"/>
</dbReference>
<keyword evidence="5 9" id="KW-0378">Hydrolase</keyword>